<evidence type="ECO:0000313" key="1">
    <source>
        <dbReference type="EMBL" id="PIL28597.1"/>
    </source>
</evidence>
<dbReference type="AlphaFoldDB" id="A0A2G8S4E4"/>
<reference evidence="1 2" key="1">
    <citation type="journal article" date="2015" name="Sci. Rep.">
        <title>Chromosome-level genome map provides insights into diverse defense mechanisms in the medicinal fungus Ganoderma sinense.</title>
        <authorList>
            <person name="Zhu Y."/>
            <person name="Xu J."/>
            <person name="Sun C."/>
            <person name="Zhou S."/>
            <person name="Xu H."/>
            <person name="Nelson D.R."/>
            <person name="Qian J."/>
            <person name="Song J."/>
            <person name="Luo H."/>
            <person name="Xiang L."/>
            <person name="Li Y."/>
            <person name="Xu Z."/>
            <person name="Ji A."/>
            <person name="Wang L."/>
            <person name="Lu S."/>
            <person name="Hayward A."/>
            <person name="Sun W."/>
            <person name="Li X."/>
            <person name="Schwartz D.C."/>
            <person name="Wang Y."/>
            <person name="Chen S."/>
        </authorList>
    </citation>
    <scope>NUCLEOTIDE SEQUENCE [LARGE SCALE GENOMIC DNA]</scope>
    <source>
        <strain evidence="1 2">ZZ0214-1</strain>
    </source>
</reference>
<accession>A0A2G8S4E4</accession>
<dbReference type="Proteomes" id="UP000230002">
    <property type="component" value="Unassembled WGS sequence"/>
</dbReference>
<evidence type="ECO:0000313" key="2">
    <source>
        <dbReference type="Proteomes" id="UP000230002"/>
    </source>
</evidence>
<keyword evidence="2" id="KW-1185">Reference proteome</keyword>
<proteinExistence type="predicted"/>
<dbReference type="EMBL" id="AYKW01000023">
    <property type="protein sequence ID" value="PIL28597.1"/>
    <property type="molecule type" value="Genomic_DNA"/>
</dbReference>
<name>A0A2G8S4E4_9APHY</name>
<protein>
    <submittedName>
        <fullName evidence="1">Uncharacterized protein</fullName>
    </submittedName>
</protein>
<sequence>MMSVSVSVSVRIFHPSATCRSSLRVDRTLSALLPPPSESPSVARAPSFELRLRTPATRRVRSPLLLTTSEKRGGPDHPPWSATFCASDAVRQGWKGGTLVREGGFAPVKFEIRTDVRGRLGARVELDAGCWMPLRPYAA</sequence>
<gene>
    <name evidence="1" type="ORF">GSI_08638</name>
</gene>
<organism evidence="1 2">
    <name type="scientific">Ganoderma sinense ZZ0214-1</name>
    <dbReference type="NCBI Taxonomy" id="1077348"/>
    <lineage>
        <taxon>Eukaryota</taxon>
        <taxon>Fungi</taxon>
        <taxon>Dikarya</taxon>
        <taxon>Basidiomycota</taxon>
        <taxon>Agaricomycotina</taxon>
        <taxon>Agaricomycetes</taxon>
        <taxon>Polyporales</taxon>
        <taxon>Polyporaceae</taxon>
        <taxon>Ganoderma</taxon>
    </lineage>
</organism>
<comment type="caution">
    <text evidence="1">The sequence shown here is derived from an EMBL/GenBank/DDBJ whole genome shotgun (WGS) entry which is preliminary data.</text>
</comment>